<comment type="similarity">
    <text evidence="1">Belongs to the plant acyltransferase family.</text>
</comment>
<evidence type="ECO:0000313" key="4">
    <source>
        <dbReference type="EMBL" id="KAK9136552.1"/>
    </source>
</evidence>
<evidence type="ECO:0000313" key="5">
    <source>
        <dbReference type="Proteomes" id="UP001417504"/>
    </source>
</evidence>
<accession>A0AAP0PA59</accession>
<evidence type="ECO:0000256" key="1">
    <source>
        <dbReference type="ARBA" id="ARBA00009861"/>
    </source>
</evidence>
<gene>
    <name evidence="4" type="ORF">Sjap_007146</name>
</gene>
<dbReference type="Gene3D" id="3.30.559.10">
    <property type="entry name" value="Chloramphenicol acetyltransferase-like domain"/>
    <property type="match status" value="2"/>
</dbReference>
<dbReference type="GO" id="GO:0016746">
    <property type="term" value="F:acyltransferase activity"/>
    <property type="evidence" value="ECO:0007669"/>
    <property type="project" value="UniProtKB-KW"/>
</dbReference>
<organism evidence="4 5">
    <name type="scientific">Stephania japonica</name>
    <dbReference type="NCBI Taxonomy" id="461633"/>
    <lineage>
        <taxon>Eukaryota</taxon>
        <taxon>Viridiplantae</taxon>
        <taxon>Streptophyta</taxon>
        <taxon>Embryophyta</taxon>
        <taxon>Tracheophyta</taxon>
        <taxon>Spermatophyta</taxon>
        <taxon>Magnoliopsida</taxon>
        <taxon>Ranunculales</taxon>
        <taxon>Menispermaceae</taxon>
        <taxon>Menispermoideae</taxon>
        <taxon>Cissampelideae</taxon>
        <taxon>Stephania</taxon>
    </lineage>
</organism>
<dbReference type="AlphaFoldDB" id="A0AAP0PA59"/>
<evidence type="ECO:0000256" key="2">
    <source>
        <dbReference type="ARBA" id="ARBA00022679"/>
    </source>
</evidence>
<name>A0AAP0PA59_9MAGN</name>
<keyword evidence="5" id="KW-1185">Reference proteome</keyword>
<protein>
    <submittedName>
        <fullName evidence="4">Uncharacterized protein</fullName>
    </submittedName>
</protein>
<dbReference type="Pfam" id="PF02458">
    <property type="entry name" value="Transferase"/>
    <property type="match status" value="1"/>
</dbReference>
<dbReference type="InterPro" id="IPR050898">
    <property type="entry name" value="Plant_acyltransferase"/>
</dbReference>
<dbReference type="Proteomes" id="UP001417504">
    <property type="component" value="Unassembled WGS sequence"/>
</dbReference>
<dbReference type="EMBL" id="JBBNAE010000003">
    <property type="protein sequence ID" value="KAK9136552.1"/>
    <property type="molecule type" value="Genomic_DNA"/>
</dbReference>
<dbReference type="PANTHER" id="PTHR31147">
    <property type="entry name" value="ACYL TRANSFERASE 4"/>
    <property type="match status" value="1"/>
</dbReference>
<keyword evidence="2" id="KW-0808">Transferase</keyword>
<keyword evidence="3" id="KW-0012">Acyltransferase</keyword>
<dbReference type="PANTHER" id="PTHR31147:SF1">
    <property type="entry name" value="ACYL TRANSFERASE 4"/>
    <property type="match status" value="1"/>
</dbReference>
<evidence type="ECO:0000256" key="3">
    <source>
        <dbReference type="ARBA" id="ARBA00023315"/>
    </source>
</evidence>
<reference evidence="4 5" key="1">
    <citation type="submission" date="2024-01" db="EMBL/GenBank/DDBJ databases">
        <title>Genome assemblies of Stephania.</title>
        <authorList>
            <person name="Yang L."/>
        </authorList>
    </citation>
    <scope>NUCLEOTIDE SEQUENCE [LARGE SCALE GENOMIC DNA]</scope>
    <source>
        <strain evidence="4">QJT</strain>
        <tissue evidence="4">Leaf</tissue>
    </source>
</reference>
<dbReference type="InterPro" id="IPR023213">
    <property type="entry name" value="CAT-like_dom_sf"/>
</dbReference>
<sequence>MDTFSVTRLAGTMVRPSEPTPTGSLGLSSIDKALRFRYRILCVFRYGNEKAIEMMKKALAKALVPYYPFAGRLQESSHDDDDDGHHGELHISCTGEGVWFVEASADCSLVDVNYFDDAPLEVHEKLMPNPTPETMALDPVLQVQITSFKGGGFVAGLVVSHSLCDGMGLAQFVHAVNELAMGLKRPSVEPVWLRESILPSPSQVTKKQTKAIPAPHMPNYQLKYALFDVPRDAIDHLKREFSQSTGGETCTAFEVISAVMWRSRTRAINMPDSATVKLIYYANIRHLLDPPVPQGFYGNCIFPVTTAISSGWLKEASVGEVIKLVKDTKARLPSNLNKWINKSDHGEDHTDLMEEPFSAPLDYATFCLSGVEKLSKDSTDFGWGQTLHSFPIGLNHVTHPFVFLCAPPQPKTGIRLKTWCVEESHMPALHDELKIMLTNFNGTN</sequence>
<comment type="caution">
    <text evidence="4">The sequence shown here is derived from an EMBL/GenBank/DDBJ whole genome shotgun (WGS) entry which is preliminary data.</text>
</comment>
<proteinExistence type="inferred from homology"/>